<dbReference type="AlphaFoldDB" id="A0AAD6T8W5"/>
<accession>A0AAD6T8W5</accession>
<feature type="transmembrane region" description="Helical" evidence="1">
    <location>
        <begin position="52"/>
        <end position="70"/>
    </location>
</feature>
<evidence type="ECO:0000313" key="3">
    <source>
        <dbReference type="Proteomes" id="UP001218188"/>
    </source>
</evidence>
<evidence type="ECO:0000256" key="1">
    <source>
        <dbReference type="SAM" id="Phobius"/>
    </source>
</evidence>
<dbReference type="EMBL" id="JARJCM010000014">
    <property type="protein sequence ID" value="KAJ7042019.1"/>
    <property type="molecule type" value="Genomic_DNA"/>
</dbReference>
<sequence>MSGIFSGGDELDTSLDPIPIVVFDTVAVVASISLALTLGPAVLSSNVHRSKAWINMIATMMIFPLLYLLNAGSQFHADHAPPIGLCILQAGFIYAGPPACTTAVLCFIIDMNYQLRVVLNNGTKKKTLVSTLTLLPSMLFACTFFEAIALVNGNRGVHFDSAHMFCESDHAGPQVKISAVLTVISLFLTLCMEVCTIMQLYRNRVAVQALRCTQADVQPQVMIRFGMFTLIVGLAAVLGAIAIPNNVLGGGIWNIFLVTVPLLAALAFGTRWDIMSTYAFWKKKHLHEPQRAAGDTV</sequence>
<feature type="transmembrane region" description="Helical" evidence="1">
    <location>
        <begin position="82"/>
        <end position="108"/>
    </location>
</feature>
<gene>
    <name evidence="2" type="ORF">C8F04DRAFT_1078046</name>
</gene>
<protein>
    <submittedName>
        <fullName evidence="2">Uncharacterized protein</fullName>
    </submittedName>
</protein>
<evidence type="ECO:0000313" key="2">
    <source>
        <dbReference type="EMBL" id="KAJ7042019.1"/>
    </source>
</evidence>
<feature type="transmembrane region" description="Helical" evidence="1">
    <location>
        <begin position="20"/>
        <end position="43"/>
    </location>
</feature>
<keyword evidence="1" id="KW-0812">Transmembrane</keyword>
<keyword evidence="3" id="KW-1185">Reference proteome</keyword>
<feature type="transmembrane region" description="Helical" evidence="1">
    <location>
        <begin position="177"/>
        <end position="201"/>
    </location>
</feature>
<comment type="caution">
    <text evidence="2">The sequence shown here is derived from an EMBL/GenBank/DDBJ whole genome shotgun (WGS) entry which is preliminary data.</text>
</comment>
<dbReference type="Proteomes" id="UP001218188">
    <property type="component" value="Unassembled WGS sequence"/>
</dbReference>
<feature type="transmembrane region" description="Helical" evidence="1">
    <location>
        <begin position="221"/>
        <end position="243"/>
    </location>
</feature>
<proteinExistence type="predicted"/>
<organism evidence="2 3">
    <name type="scientific">Mycena alexandri</name>
    <dbReference type="NCBI Taxonomy" id="1745969"/>
    <lineage>
        <taxon>Eukaryota</taxon>
        <taxon>Fungi</taxon>
        <taxon>Dikarya</taxon>
        <taxon>Basidiomycota</taxon>
        <taxon>Agaricomycotina</taxon>
        <taxon>Agaricomycetes</taxon>
        <taxon>Agaricomycetidae</taxon>
        <taxon>Agaricales</taxon>
        <taxon>Marasmiineae</taxon>
        <taxon>Mycenaceae</taxon>
        <taxon>Mycena</taxon>
    </lineage>
</organism>
<keyword evidence="1" id="KW-1133">Transmembrane helix</keyword>
<feature type="transmembrane region" description="Helical" evidence="1">
    <location>
        <begin position="128"/>
        <end position="151"/>
    </location>
</feature>
<keyword evidence="1" id="KW-0472">Membrane</keyword>
<feature type="transmembrane region" description="Helical" evidence="1">
    <location>
        <begin position="255"/>
        <end position="274"/>
    </location>
</feature>
<reference evidence="2" key="1">
    <citation type="submission" date="2023-03" db="EMBL/GenBank/DDBJ databases">
        <title>Massive genome expansion in bonnet fungi (Mycena s.s.) driven by repeated elements and novel gene families across ecological guilds.</title>
        <authorList>
            <consortium name="Lawrence Berkeley National Laboratory"/>
            <person name="Harder C.B."/>
            <person name="Miyauchi S."/>
            <person name="Viragh M."/>
            <person name="Kuo A."/>
            <person name="Thoen E."/>
            <person name="Andreopoulos B."/>
            <person name="Lu D."/>
            <person name="Skrede I."/>
            <person name="Drula E."/>
            <person name="Henrissat B."/>
            <person name="Morin E."/>
            <person name="Kohler A."/>
            <person name="Barry K."/>
            <person name="LaButti K."/>
            <person name="Morin E."/>
            <person name="Salamov A."/>
            <person name="Lipzen A."/>
            <person name="Mereny Z."/>
            <person name="Hegedus B."/>
            <person name="Baldrian P."/>
            <person name="Stursova M."/>
            <person name="Weitz H."/>
            <person name="Taylor A."/>
            <person name="Grigoriev I.V."/>
            <person name="Nagy L.G."/>
            <person name="Martin F."/>
            <person name="Kauserud H."/>
        </authorList>
    </citation>
    <scope>NUCLEOTIDE SEQUENCE</scope>
    <source>
        <strain evidence="2">CBHHK200</strain>
    </source>
</reference>
<name>A0AAD6T8W5_9AGAR</name>